<dbReference type="CTD" id="84627"/>
<feature type="compositionally biased region" description="Polar residues" evidence="2">
    <location>
        <begin position="2284"/>
        <end position="2297"/>
    </location>
</feature>
<sequence length="4143" mass="459216">MAGEIKHAYLINETETGSKDHQKDFAFGQLSDPAARENHLRSGADRVKDKQQPHSQREAVIRPQQAGKIDFKSLQNRYKFSHEGTWNNGKNCPQSPTGKNRTRERNKRPGKGDRSQHQLYGLSITNPRANPTIGIAYPQQKITPPKKAEVSPAPSTGSYQFHVLSLPGREAELQQEDLHFRHFQEASSSHYTSPSGVAPHQHPTLKAQQRESPNVNSGPLNYLDFQANRTSAWRSVDKNFSATDYGISNQKSFPENSKSDSHCFGSLPLQYTFQTLQDEVANSFCSHDNGQDYLDAPLQNHQVVNAAFPFHTPSRDGQEDRLVAESRNYDLPSQPSCLVHSQTQGSQSQNSMSRYKGRKGHSTEMKGAISSAGAINPGAIDHTASTFQETSPIFTSSEFSLHSSSNSMPQLVNKIQSASKDSMPSQRHLGSGGSLQRNIPHNSLSHMHFQTKVYSNSSVNILNAGAESFENSLPATAQNHPRALQAWDGGSTSFTSVDQNSAPYPRLHGMQLSSQSQLSAEQRAVLKNARAPWQQVHLTSARIDLSRQLGSQKLPFPEGTSEWQGSGKTQKSTPLNNSPGYHHKKHLTGDRRHDMGQHNCNCNHSFPYESGKDSSTPVRDENVLLGMNQSICPRNNPNLILPLARLVSVSPGESPLPSPITSGPCSSLSPVSSSPTNTSSEESQLPITLAPSSFFHQGCYPKDSSSNPVHSSSLHYHQPESIQTAFTFSSDSPKDEHIFKPIQENQFQKLNAGLAKGCLESFENELPPPPYSSHHLLANSLSSANLDQLDVLLTCKQCDQNYSNLISFLEHRQYCGVHPVFQAEMRDATRVAEIRKHSVDPVKPSQVAPGPPLSKGTSDLHSHLLALSKHTDALLDGENKLEAKDDPLKISIFSGFTNSLPLNAFDLEIDDAKLDSLITEALNGLGYQSDNAEIDSSFIDVFADEELSSTKGTGIGQPYKVKESLPSENKLGPTELSDNQTFQGKTAHHDEDHQNILQTKNRIWGIKTGDKKMMESIFAQSETQKAEKPGIKEECTQRDLVGRLLHRKKEHEKTTDLKMGKKSRNSPAVSTPDGQTDSGSSMKKQSKNKCPSTYQRTEIRPGSTELAIIDESSKRRVSVKDRKRKKPRSGTWSKELIHKIVQQKNKLHKLHVKSNRSLQFSLVTERLLPKAQNTAFGEYDYISDSDDDMEYSRMQAKKQLNGRLRYSFTRKHQESNGTLKEKESIWRCNKKAELEDMAKKDQHSSRSSTSSDQSTINPKSSRKPDPDNKNQAVVNDSHQLKPIEGEPAKSLKDAAKESREAETDILKTTKRVGSASLPQSGSMGLDSRSNIPLIKYSDENVSPSAKEAQYDSKSPAIESPLGLAYTEEQGADTIQTAAVPITISQGEYSVHELMVHNSISQTFAPYNDIIGYRTEGLISSTHLTSDINCGINANYDESGIKYLNNDQKGFGASIGCCNEDSASVKLTVEGQGSYSNASNRAVYEQKDLPSHYDANLFSKPLVLESPHISALYLCPRDINANSFEEKHSDIIPNSVETEQSKVASSLGFDPSSIFGEIPVSEFPSPLYDHISSSQDNHVSYTCENNQPSKTTLFEQPYSQFLEEKDWRLVEAISPVLSENVPHFHDIRDEMPVSKKHIEEGARHPGEIALGLPERISGCNVPFMTNISDDELEIKRLVTELESQLQTNKINRNTAVVQPNSDQNTRAEPRETSCELSPRHKGQTDKEEKDLFLADDTSLLPVKSCIGQNLRGMELSVPKESSDYETQCHSWECSDEFSSLESGIHTLIPQASKEENGSFQDALKEAEVAKDMDSGAVSNESSSLFPDSYLSNTSDKSASPNYTTGLSNSPTATSDALFPKRTGNLELNSEDLSQSLHNRPTENTLPQHSVLEETFVETSESGKLGNQISTLRSESGLQSESVPALHITPSTCAKNITDPEEKSLSKVSELVNSSSFGDDIKKQIDSTATYLERSLSNIKLTLFDASSVDDKELCTEDPKMSEDCVVSPLQELQLFVARTVKNSEEELMVSCFPVLLPTTEHNVSLCVSPEMRSYESCSSEGEVASDNRTDLLRDKDSSLKEPKVVSAELESKELQNFSDTHEQRRALFSAKSSFAKLADLVNHDLQNNVTETHHLGDECSDLNGFNIKADGVSPEDNNCLSFSSRTVNLLLGQAKKEDQTENLLEKDNKKAALIFEKHRQSAPASHILFEEDSIEESVMDQTTVTHDTNCSSSCDKLEPISPLSEPSNVPRGPQAASLHLAMSDLRSPRALCKDQEQEVSKLAPKTNTLPPNAETSETSLKENHQAEWCSEGSSIPAPFLNDVIQRQEVLLQHSEPEHEEHPDDFQVQLPEDDTFRALMPRTVPLSNPQLVGPLPHGSLKENLNQEIGLLPLPVQDAKVGGGLPEPSSHIAQCLRERPLKITEPSEQDHLGELTAPLFPRGDRSLSLDPEQALIFLKKSCTSPSQPPTEQNNIVQQLTSCDRSELECDLYENTAASSITDIFASPHPVSAGHSPVQSRNYSPLSPDLFAERKESAKLDLHAEPENQLENCSSSKAVKEELNSIPDIVKSHLLHQQKETLSSSERSNKAETSTTVSHFPNAREKKTNNVPDHAKSTESELQSNDHSKSDTDNIEAIKNGVLSILGSVKSKEILDSLSRSGQLIENKSNGLQVTCNICSISFRSKPGLMRHKSVKHQIKGGSESLIKEIHKSDLIIPEKTLKMAKRTSKKLQSTETKMKQLKSANSTHESLLKNEFSDLEHGIKEDNLPGTCYEFNKERTLPDEPRPTNTVSEIPEFNSQALESQQLHDPIAQATPKQFQAKGEKMAKSSTKETPAFKETVEKALPCRRKSKKKIPTKSSDSEKNMDDLSSEIILNIIKTNILNAIVYPKQPSKLTVPEMGDQASLQFSSKVTLQNDKSQTPECLSSKDRMDTDSCQEQYEGKEQNEEGWTNDFVKHLDKNVNGVCEEQLVLGVGSKEGEIPNLEEESNWMSPNGAVTVSPTKTQNESIESAKPEAFKEVLEGHLKHSPHFAERKTWENESSSVVPGLQSLFDDECTFSELFPHDNQRIRRKCTRVYGKRPKKQTNVVEVKTRKDPNETFSSPISSSDEQKNDSNQTSTMSVNEDLMLDMCHDNKQKLNEVISSISENTTLQMEYSEDIPSNKAIDVDDGTILTILCQNSQLDKVSDLHGPSTIHEREDHPMEILLNSHTEPSVGHSFQDLSPEIPDLGEPYGGKIQEDEDAADFHIRFEMSKRAVFSSCGEKTETSSAISTSKIRPKTSQRCKQNRNKAEDIKAAKSQSDHNKPKDKQYKCKVCFQWFLSLRALDFHKLSHNPSPPPTCYMCIQRKFSSREQLRDHLREKHAKNKAGLWICGMCLKEISEVWMYNEHLREHASQFARKGQAQKSVMGLASCYDKDSAVRTLQSTIIFRKASKLSKELDSGSRGPGSRSNKAVKHHREEQDSKTSKEQVDNSIQSKGGLAAEAAPSPPPEHLENSERHAGQKHALIHPLCKDPSRDCHHCGKRFPKPFKLQRHLVVHSSQKIYLCHRCPALYQEMQDLRGHLEREHDVTEVPEIKHTTLYACELCADVMHVIKKSFICNTCNYTFSKKEQFDRHMDKHLEGGNKTFKFRGVTRPGLSMKDGNGKIKKALLSQSTPPSKKRKVGHDVSGGAQDGASLHVSYKTKLDLCQVALPEADEFASEAIRDPTESESDPLVKKEETRALSDLLAEREITLVSCLTPQTLNDVKSDPELEDKEDLDLHPFGPTLNTADLEKAILDQSTDKPKHPQGQKKSPPSNAGGNVTITVNHTSLKESTEEGPGHRLLKKSGVLLEPGAEALETKELQKAPSGNPGINGTTAESALKPKSAEGALPLKDRTTSSGLNNTYRDPGPQKKSLVSQANVQSTSSLQSAAHSTEDLLKSYSVKEKAPFKAGLYARDGQAYNTKETGSNQSKAVGSQLRSEGAITSAKHNHLGSDRSSEKQVCLKKRKEHKALAPKGSSASRENIQGNGKKKKSCTLGSGRVESVGCLKKPIRTNDPLHNRIHPKPRAGDQFRNVVLDTHNQKKMSSPHLNGAYKQREDILGRSIHQVLPKTARNSSSSRHRSCQATKAAEPHIYRTAESQNNLLSKLFGQRLTSFKIPLRRDTSD</sequence>
<feature type="compositionally biased region" description="Basic and acidic residues" evidence="2">
    <location>
        <begin position="2598"/>
        <end position="2628"/>
    </location>
</feature>
<evidence type="ECO:0000313" key="5">
    <source>
        <dbReference type="RefSeq" id="XP_033798152.1"/>
    </source>
</evidence>
<dbReference type="PROSITE" id="PS00028">
    <property type="entry name" value="ZINC_FINGER_C2H2_1"/>
    <property type="match status" value="6"/>
</dbReference>
<feature type="compositionally biased region" description="Basic and acidic residues" evidence="2">
    <location>
        <begin position="3453"/>
        <end position="3466"/>
    </location>
</feature>
<keyword evidence="1" id="KW-0479">Metal-binding</keyword>
<feature type="compositionally biased region" description="Basic and acidic residues" evidence="2">
    <location>
        <begin position="1235"/>
        <end position="1244"/>
    </location>
</feature>
<feature type="region of interest" description="Disordered" evidence="2">
    <location>
        <begin position="3776"/>
        <end position="3799"/>
    </location>
</feature>
<gene>
    <name evidence="5 6" type="primary">ZNF469</name>
</gene>
<feature type="region of interest" description="Disordered" evidence="2">
    <location>
        <begin position="3432"/>
        <end position="3497"/>
    </location>
</feature>
<evidence type="ECO:0000256" key="2">
    <source>
        <dbReference type="SAM" id="MobiDB-lite"/>
    </source>
</evidence>
<feature type="compositionally biased region" description="Basic residues" evidence="2">
    <location>
        <begin position="100"/>
        <end position="109"/>
    </location>
</feature>
<organism evidence="4 6">
    <name type="scientific">Geotrypetes seraphini</name>
    <name type="common">Gaboon caecilian</name>
    <name type="synonym">Caecilia seraphini</name>
    <dbReference type="NCBI Taxonomy" id="260995"/>
    <lineage>
        <taxon>Eukaryota</taxon>
        <taxon>Metazoa</taxon>
        <taxon>Chordata</taxon>
        <taxon>Craniata</taxon>
        <taxon>Vertebrata</taxon>
        <taxon>Euteleostomi</taxon>
        <taxon>Amphibia</taxon>
        <taxon>Gymnophiona</taxon>
        <taxon>Geotrypetes</taxon>
    </lineage>
</organism>
<feature type="region of interest" description="Disordered" evidence="2">
    <location>
        <begin position="333"/>
        <end position="365"/>
    </location>
</feature>
<dbReference type="GO" id="GO:0008270">
    <property type="term" value="F:zinc ion binding"/>
    <property type="evidence" value="ECO:0007669"/>
    <property type="project" value="UniProtKB-KW"/>
</dbReference>
<evidence type="ECO:0000313" key="6">
    <source>
        <dbReference type="RefSeq" id="XP_033798153.1"/>
    </source>
</evidence>
<feature type="region of interest" description="Disordered" evidence="2">
    <location>
        <begin position="3827"/>
        <end position="3919"/>
    </location>
</feature>
<accession>A0A6P8RAZ3</accession>
<feature type="region of interest" description="Disordered" evidence="2">
    <location>
        <begin position="651"/>
        <end position="684"/>
    </location>
</feature>
<feature type="compositionally biased region" description="Polar residues" evidence="2">
    <location>
        <begin position="3937"/>
        <end position="3956"/>
    </location>
</feature>
<dbReference type="RefSeq" id="XP_033798152.1">
    <property type="nucleotide sequence ID" value="XM_033942261.1"/>
</dbReference>
<feature type="compositionally biased region" description="Polar residues" evidence="2">
    <location>
        <begin position="1691"/>
        <end position="1703"/>
    </location>
</feature>
<dbReference type="RefSeq" id="XP_033798153.1">
    <property type="nucleotide sequence ID" value="XM_033942262.1"/>
</dbReference>
<feature type="compositionally biased region" description="Polar residues" evidence="2">
    <location>
        <begin position="1065"/>
        <end position="1096"/>
    </location>
</feature>
<dbReference type="InterPro" id="IPR036236">
    <property type="entry name" value="Znf_C2H2_sf"/>
</dbReference>
<feature type="compositionally biased region" description="Polar residues" evidence="2">
    <location>
        <begin position="3786"/>
        <end position="3799"/>
    </location>
</feature>
<feature type="domain" description="C2H2-type" evidence="3">
    <location>
        <begin position="3307"/>
        <end position="3334"/>
    </location>
</feature>
<dbReference type="SMART" id="SM00355">
    <property type="entry name" value="ZnF_C2H2"/>
    <property type="match status" value="8"/>
</dbReference>
<feature type="compositionally biased region" description="Polar residues" evidence="2">
    <location>
        <begin position="73"/>
        <end position="99"/>
    </location>
</feature>
<evidence type="ECO:0000313" key="4">
    <source>
        <dbReference type="Proteomes" id="UP000515159"/>
    </source>
</evidence>
<feature type="region of interest" description="Disordered" evidence="2">
    <location>
        <begin position="1020"/>
        <end position="1131"/>
    </location>
</feature>
<feature type="region of interest" description="Disordered" evidence="2">
    <location>
        <begin position="186"/>
        <end position="216"/>
    </location>
</feature>
<reference evidence="5 6" key="1">
    <citation type="submission" date="2025-04" db="UniProtKB">
        <authorList>
            <consortium name="RefSeq"/>
        </authorList>
    </citation>
    <scope>IDENTIFICATION</scope>
</reference>
<feature type="region of interest" description="Disordered" evidence="2">
    <location>
        <begin position="2573"/>
        <end position="2628"/>
    </location>
</feature>
<feature type="region of interest" description="Disordered" evidence="2">
    <location>
        <begin position="2275"/>
        <end position="2311"/>
    </location>
</feature>
<feature type="compositionally biased region" description="Basic and acidic residues" evidence="2">
    <location>
        <begin position="3910"/>
        <end position="3919"/>
    </location>
</feature>
<feature type="compositionally biased region" description="Basic and acidic residues" evidence="2">
    <location>
        <begin position="1278"/>
        <end position="1307"/>
    </location>
</feature>
<feature type="region of interest" description="Disordered" evidence="2">
    <location>
        <begin position="1"/>
        <end position="117"/>
    </location>
</feature>
<feature type="compositionally biased region" description="Polar residues" evidence="2">
    <location>
        <begin position="333"/>
        <end position="353"/>
    </location>
</feature>
<feature type="region of interest" description="Disordered" evidence="2">
    <location>
        <begin position="1810"/>
        <end position="1857"/>
    </location>
</feature>
<dbReference type="InterPro" id="IPR013087">
    <property type="entry name" value="Znf_C2H2_type"/>
</dbReference>
<feature type="compositionally biased region" description="Polar residues" evidence="2">
    <location>
        <begin position="561"/>
        <end position="579"/>
    </location>
</feature>
<feature type="region of interest" description="Disordered" evidence="2">
    <location>
        <begin position="966"/>
        <end position="991"/>
    </location>
</feature>
<dbReference type="OrthoDB" id="9897853at2759"/>
<keyword evidence="1" id="KW-0863">Zinc-finger</keyword>
<feature type="compositionally biased region" description="Polar residues" evidence="2">
    <location>
        <begin position="186"/>
        <end position="195"/>
    </location>
</feature>
<feature type="compositionally biased region" description="Polar residues" evidence="2">
    <location>
        <begin position="3995"/>
        <end position="4004"/>
    </location>
</feature>
<dbReference type="SUPFAM" id="SSF57667">
    <property type="entry name" value="beta-beta-alpha zinc fingers"/>
    <property type="match status" value="1"/>
</dbReference>
<evidence type="ECO:0000256" key="1">
    <source>
        <dbReference type="PROSITE-ProRule" id="PRU00042"/>
    </source>
</evidence>
<feature type="compositionally biased region" description="Basic and acidic residues" evidence="2">
    <location>
        <begin position="1111"/>
        <end position="1120"/>
    </location>
</feature>
<dbReference type="InterPro" id="IPR039270">
    <property type="entry name" value="ZNF469"/>
</dbReference>
<dbReference type="PROSITE" id="PS50157">
    <property type="entry name" value="ZINC_FINGER_C2H2_2"/>
    <property type="match status" value="3"/>
</dbReference>
<feature type="compositionally biased region" description="Polar residues" evidence="2">
    <location>
        <begin position="2576"/>
        <end position="2595"/>
    </location>
</feature>
<dbReference type="Gene3D" id="3.30.160.60">
    <property type="entry name" value="Classic Zinc Finger"/>
    <property type="match status" value="2"/>
</dbReference>
<feature type="compositionally biased region" description="Polar residues" evidence="2">
    <location>
        <begin position="206"/>
        <end position="216"/>
    </location>
</feature>
<feature type="region of interest" description="Disordered" evidence="2">
    <location>
        <begin position="3931"/>
        <end position="4014"/>
    </location>
</feature>
<feature type="domain" description="C2H2-type" evidence="3">
    <location>
        <begin position="3512"/>
        <end position="3539"/>
    </location>
</feature>
<feature type="compositionally biased region" description="Basic and acidic residues" evidence="2">
    <location>
        <begin position="34"/>
        <end position="60"/>
    </location>
</feature>
<keyword evidence="4" id="KW-1185">Reference proteome</keyword>
<feature type="compositionally biased region" description="Low complexity" evidence="2">
    <location>
        <begin position="1245"/>
        <end position="1255"/>
    </location>
</feature>
<feature type="domain" description="C2H2-type" evidence="3">
    <location>
        <begin position="3593"/>
        <end position="3615"/>
    </location>
</feature>
<feature type="compositionally biased region" description="Basic residues" evidence="2">
    <location>
        <begin position="3272"/>
        <end position="3284"/>
    </location>
</feature>
<evidence type="ECO:0000259" key="3">
    <source>
        <dbReference type="PROSITE" id="PS50157"/>
    </source>
</evidence>
<name>A0A6P8RAZ3_GEOSA</name>
<feature type="compositionally biased region" description="Basic and acidic residues" evidence="2">
    <location>
        <begin position="3487"/>
        <end position="3496"/>
    </location>
</feature>
<dbReference type="Proteomes" id="UP000515159">
    <property type="component" value="Chromosome 4"/>
</dbReference>
<feature type="region of interest" description="Disordered" evidence="2">
    <location>
        <begin position="1691"/>
        <end position="1726"/>
    </location>
</feature>
<proteinExistence type="predicted"/>
<feature type="region of interest" description="Disordered" evidence="2">
    <location>
        <begin position="2725"/>
        <end position="2745"/>
    </location>
</feature>
<feature type="compositionally biased region" description="Polar residues" evidence="2">
    <location>
        <begin position="1316"/>
        <end position="1329"/>
    </location>
</feature>
<feature type="compositionally biased region" description="Polar residues" evidence="2">
    <location>
        <begin position="3891"/>
        <end position="3909"/>
    </location>
</feature>
<dbReference type="KEGG" id="gsh:117359451"/>
<keyword evidence="1" id="KW-0862">Zinc</keyword>
<feature type="compositionally biased region" description="Basic and acidic residues" evidence="2">
    <location>
        <begin position="1024"/>
        <end position="1041"/>
    </location>
</feature>
<feature type="compositionally biased region" description="Basic and acidic residues" evidence="2">
    <location>
        <begin position="3285"/>
        <end position="3303"/>
    </location>
</feature>
<feature type="region of interest" description="Disordered" evidence="2">
    <location>
        <begin position="4087"/>
        <end position="4107"/>
    </location>
</feature>
<feature type="compositionally biased region" description="Polar residues" evidence="2">
    <location>
        <begin position="1815"/>
        <end position="1853"/>
    </location>
</feature>
<dbReference type="GeneID" id="117359451"/>
<protein>
    <submittedName>
        <fullName evidence="5 6">Zinc finger protein 469</fullName>
    </submittedName>
</protein>
<feature type="region of interest" description="Disordered" evidence="2">
    <location>
        <begin position="3077"/>
        <end position="3115"/>
    </location>
</feature>
<dbReference type="PANTHER" id="PTHR21465">
    <property type="entry name" value="ZINC FINGER PROTEIN 469"/>
    <property type="match status" value="1"/>
</dbReference>
<feature type="compositionally biased region" description="Polar residues" evidence="2">
    <location>
        <begin position="3095"/>
        <end position="3115"/>
    </location>
</feature>
<feature type="region of interest" description="Disordered" evidence="2">
    <location>
        <begin position="3740"/>
        <end position="3763"/>
    </location>
</feature>
<feature type="region of interest" description="Disordered" evidence="2">
    <location>
        <begin position="1235"/>
        <end position="1329"/>
    </location>
</feature>
<dbReference type="PANTHER" id="PTHR21465:SF2">
    <property type="entry name" value="ZINC FINGER PROTEIN 469"/>
    <property type="match status" value="1"/>
</dbReference>
<feature type="compositionally biased region" description="Low complexity" evidence="2">
    <location>
        <begin position="661"/>
        <end position="683"/>
    </location>
</feature>
<feature type="region of interest" description="Disordered" evidence="2">
    <location>
        <begin position="3265"/>
        <end position="3303"/>
    </location>
</feature>
<feature type="region of interest" description="Disordered" evidence="2">
    <location>
        <begin position="549"/>
        <end position="582"/>
    </location>
</feature>